<evidence type="ECO:0000256" key="9">
    <source>
        <dbReference type="ARBA" id="ARBA00022679"/>
    </source>
</evidence>
<dbReference type="GO" id="GO:0009435">
    <property type="term" value="P:NAD+ biosynthetic process"/>
    <property type="evidence" value="ECO:0007669"/>
    <property type="project" value="InterPro"/>
</dbReference>
<evidence type="ECO:0000313" key="16">
    <source>
        <dbReference type="Proteomes" id="UP001142055"/>
    </source>
</evidence>
<evidence type="ECO:0000256" key="12">
    <source>
        <dbReference type="PIRNR" id="PIRNR006250"/>
    </source>
</evidence>
<dbReference type="SUPFAM" id="SSF54675">
    <property type="entry name" value="Nicotinate/Quinolinate PRTase N-terminal domain-like"/>
    <property type="match status" value="1"/>
</dbReference>
<dbReference type="EC" id="2.4.2.19" evidence="5 12"/>
<comment type="caution">
    <text evidence="15">The sequence shown here is derived from an EMBL/GenBank/DDBJ whole genome shotgun (WGS) entry which is preliminary data.</text>
</comment>
<comment type="catalytic activity">
    <reaction evidence="11 12">
        <text>nicotinate beta-D-ribonucleotide + CO2 + diphosphate = quinolinate + 5-phospho-alpha-D-ribose 1-diphosphate + 2 H(+)</text>
        <dbReference type="Rhea" id="RHEA:12733"/>
        <dbReference type="ChEBI" id="CHEBI:15378"/>
        <dbReference type="ChEBI" id="CHEBI:16526"/>
        <dbReference type="ChEBI" id="CHEBI:29959"/>
        <dbReference type="ChEBI" id="CHEBI:33019"/>
        <dbReference type="ChEBI" id="CHEBI:57502"/>
        <dbReference type="ChEBI" id="CHEBI:58017"/>
        <dbReference type="EC" id="2.4.2.19"/>
    </reaction>
</comment>
<dbReference type="Proteomes" id="UP001142055">
    <property type="component" value="Chromosome 3"/>
</dbReference>
<dbReference type="InterPro" id="IPR002638">
    <property type="entry name" value="Quinolinate_PRibosylTrfase_C"/>
</dbReference>
<comment type="similarity">
    <text evidence="3 12">Belongs to the NadC/ModD family.</text>
</comment>
<dbReference type="FunFam" id="3.20.20.70:FF:000090">
    <property type="entry name" value="Nicotinate-nucleotide pyrophosphorylase [carboxylating]"/>
    <property type="match status" value="1"/>
</dbReference>
<evidence type="ECO:0000256" key="5">
    <source>
        <dbReference type="ARBA" id="ARBA00011944"/>
    </source>
</evidence>
<sequence>MVGSNFVKAQIFAKEQGILAGVPFVDAICEEVGIKKPTWIFQEGAYLLNASPTNRTSVAVVVGPAKKVLLAERIMLNVLCRCSGVATESHRVRSALAWNGWSGQVVGTRKTTPGFRMVEKYGLLVGGAGTHRYDMSSMVMLKDNHVKLSGQTSSMHDLITKTKKYAGFQFKIEVECQNLDDALNAAHAGADIVMLDNLEPEEAIAAAKELKSAHPNLLIEASGGINSSNAAKYAVPEIDIISMSCLVQGYPIIDFSMKVD</sequence>
<dbReference type="PIRSF" id="PIRSF006250">
    <property type="entry name" value="NadC_ModD"/>
    <property type="match status" value="1"/>
</dbReference>
<evidence type="ECO:0000259" key="13">
    <source>
        <dbReference type="Pfam" id="PF01729"/>
    </source>
</evidence>
<dbReference type="GO" id="GO:0034213">
    <property type="term" value="P:quinolinate catabolic process"/>
    <property type="evidence" value="ECO:0007669"/>
    <property type="project" value="TreeGrafter"/>
</dbReference>
<dbReference type="EMBL" id="JAPWDV010000003">
    <property type="protein sequence ID" value="KAJ6216832.1"/>
    <property type="molecule type" value="Genomic_DNA"/>
</dbReference>
<evidence type="ECO:0000256" key="10">
    <source>
        <dbReference type="ARBA" id="ARBA00033102"/>
    </source>
</evidence>
<dbReference type="CDD" id="cd01572">
    <property type="entry name" value="QPRTase"/>
    <property type="match status" value="1"/>
</dbReference>
<dbReference type="Gene3D" id="3.20.20.70">
    <property type="entry name" value="Aldolase class I"/>
    <property type="match status" value="1"/>
</dbReference>
<dbReference type="InterPro" id="IPR027277">
    <property type="entry name" value="NadC/ModD"/>
</dbReference>
<dbReference type="PANTHER" id="PTHR32179:SF3">
    <property type="entry name" value="NICOTINATE-NUCLEOTIDE PYROPHOSPHORYLASE [CARBOXYLATING]"/>
    <property type="match status" value="1"/>
</dbReference>
<evidence type="ECO:0000256" key="2">
    <source>
        <dbReference type="ARBA" id="ARBA00004893"/>
    </source>
</evidence>
<protein>
    <recommendedName>
        <fullName evidence="6 12">Nicotinate-nucleotide pyrophosphorylase [carboxylating]</fullName>
        <ecNumber evidence="5 12">2.4.2.19</ecNumber>
    </recommendedName>
    <alternativeName>
        <fullName evidence="10 12">Quinolinate phosphoribosyltransferase [decarboxylating]</fullName>
    </alternativeName>
</protein>
<dbReference type="AlphaFoldDB" id="A0A9Q0M0X3"/>
<evidence type="ECO:0000313" key="15">
    <source>
        <dbReference type="EMBL" id="KAJ6216832.1"/>
    </source>
</evidence>
<dbReference type="Gene3D" id="3.90.1170.20">
    <property type="entry name" value="Quinolinate phosphoribosyl transferase, N-terminal domain"/>
    <property type="match status" value="1"/>
</dbReference>
<organism evidence="15 16">
    <name type="scientific">Blomia tropicalis</name>
    <name type="common">Mite</name>
    <dbReference type="NCBI Taxonomy" id="40697"/>
    <lineage>
        <taxon>Eukaryota</taxon>
        <taxon>Metazoa</taxon>
        <taxon>Ecdysozoa</taxon>
        <taxon>Arthropoda</taxon>
        <taxon>Chelicerata</taxon>
        <taxon>Arachnida</taxon>
        <taxon>Acari</taxon>
        <taxon>Acariformes</taxon>
        <taxon>Sarcoptiformes</taxon>
        <taxon>Astigmata</taxon>
        <taxon>Glycyphagoidea</taxon>
        <taxon>Echimyopodidae</taxon>
        <taxon>Blomia</taxon>
    </lineage>
</organism>
<dbReference type="PANTHER" id="PTHR32179">
    <property type="entry name" value="NICOTINATE-NUCLEOTIDE PYROPHOSPHORYLASE [CARBOXYLATING]"/>
    <property type="match status" value="1"/>
</dbReference>
<dbReference type="InterPro" id="IPR013785">
    <property type="entry name" value="Aldolase_TIM"/>
</dbReference>
<dbReference type="GO" id="GO:0005737">
    <property type="term" value="C:cytoplasm"/>
    <property type="evidence" value="ECO:0007669"/>
    <property type="project" value="TreeGrafter"/>
</dbReference>
<dbReference type="InterPro" id="IPR037128">
    <property type="entry name" value="Quinolinate_PRibosylTase_N_sf"/>
</dbReference>
<keyword evidence="9 12" id="KW-0808">Transferase</keyword>
<proteinExistence type="inferred from homology"/>
<gene>
    <name evidence="15" type="ORF">RDWZM_007989</name>
</gene>
<evidence type="ECO:0000259" key="14">
    <source>
        <dbReference type="Pfam" id="PF02749"/>
    </source>
</evidence>
<evidence type="ECO:0000256" key="8">
    <source>
        <dbReference type="ARBA" id="ARBA00022676"/>
    </source>
</evidence>
<keyword evidence="16" id="KW-1185">Reference proteome</keyword>
<evidence type="ECO:0000256" key="3">
    <source>
        <dbReference type="ARBA" id="ARBA00009400"/>
    </source>
</evidence>
<feature type="domain" description="Quinolinate phosphoribosyl transferase C-terminal" evidence="13">
    <location>
        <begin position="85"/>
        <end position="258"/>
    </location>
</feature>
<dbReference type="InterPro" id="IPR036068">
    <property type="entry name" value="Nicotinate_pribotase-like_C"/>
</dbReference>
<comment type="function">
    <text evidence="1 12">Involved in the catabolism of quinolinic acid (QA).</text>
</comment>
<dbReference type="InterPro" id="IPR022412">
    <property type="entry name" value="Quinolinate_PRibosylTrfase_N"/>
</dbReference>
<dbReference type="SUPFAM" id="SSF51690">
    <property type="entry name" value="Nicotinate/Quinolinate PRTase C-terminal domain-like"/>
    <property type="match status" value="1"/>
</dbReference>
<keyword evidence="8 12" id="KW-0328">Glycosyltransferase</keyword>
<comment type="pathway">
    <text evidence="2 12">Cofactor biosynthesis; NAD(+) biosynthesis; nicotinate D-ribonucleotide from quinolinate: step 1/1.</text>
</comment>
<evidence type="ECO:0000256" key="6">
    <source>
        <dbReference type="ARBA" id="ARBA00020990"/>
    </source>
</evidence>
<accession>A0A9Q0M0X3</accession>
<comment type="subunit">
    <text evidence="4 12">Hexamer formed by 3 homodimers.</text>
</comment>
<keyword evidence="7 12" id="KW-0662">Pyridine nucleotide biosynthesis</keyword>
<dbReference type="OMA" id="LCGQPWF"/>
<dbReference type="Pfam" id="PF01729">
    <property type="entry name" value="QRPTase_C"/>
    <property type="match status" value="1"/>
</dbReference>
<evidence type="ECO:0000256" key="11">
    <source>
        <dbReference type="ARBA" id="ARBA00047445"/>
    </source>
</evidence>
<evidence type="ECO:0000256" key="7">
    <source>
        <dbReference type="ARBA" id="ARBA00022642"/>
    </source>
</evidence>
<feature type="domain" description="Quinolinate phosphoribosyl transferase N-terminal" evidence="14">
    <location>
        <begin position="6"/>
        <end position="83"/>
    </location>
</feature>
<dbReference type="Pfam" id="PF02749">
    <property type="entry name" value="QRPTase_N"/>
    <property type="match status" value="1"/>
</dbReference>
<dbReference type="GO" id="GO:0004514">
    <property type="term" value="F:nicotinate-nucleotide diphosphorylase (carboxylating) activity"/>
    <property type="evidence" value="ECO:0007669"/>
    <property type="project" value="UniProtKB-EC"/>
</dbReference>
<dbReference type="InterPro" id="IPR004393">
    <property type="entry name" value="NadC"/>
</dbReference>
<evidence type="ECO:0000256" key="4">
    <source>
        <dbReference type="ARBA" id="ARBA00011218"/>
    </source>
</evidence>
<name>A0A9Q0M0X3_BLOTA</name>
<reference evidence="15" key="1">
    <citation type="submission" date="2022-12" db="EMBL/GenBank/DDBJ databases">
        <title>Genome assemblies of Blomia tropicalis.</title>
        <authorList>
            <person name="Cui Y."/>
        </authorList>
    </citation>
    <scope>NUCLEOTIDE SEQUENCE</scope>
    <source>
        <tissue evidence="15">Adult mites</tissue>
    </source>
</reference>
<evidence type="ECO:0000256" key="1">
    <source>
        <dbReference type="ARBA" id="ARBA00003237"/>
    </source>
</evidence>
<dbReference type="NCBIfam" id="TIGR00078">
    <property type="entry name" value="nadC"/>
    <property type="match status" value="1"/>
</dbReference>